<dbReference type="STRING" id="1227492.C482_16643"/>
<feature type="region of interest" description="Disordered" evidence="1">
    <location>
        <begin position="58"/>
        <end position="109"/>
    </location>
</feature>
<dbReference type="OrthoDB" id="11098at2157"/>
<keyword evidence="5" id="KW-1185">Reference proteome</keyword>
<dbReference type="AlphaFoldDB" id="M0ABP9"/>
<dbReference type="SUPFAM" id="SSF53448">
    <property type="entry name" value="Nucleotide-diphospho-sugar transferases"/>
    <property type="match status" value="1"/>
</dbReference>
<dbReference type="PATRIC" id="fig|1227492.4.peg.3314"/>
<feature type="compositionally biased region" description="Acidic residues" evidence="1">
    <location>
        <begin position="432"/>
        <end position="444"/>
    </location>
</feature>
<feature type="region of interest" description="Disordered" evidence="1">
    <location>
        <begin position="373"/>
        <end position="455"/>
    </location>
</feature>
<keyword evidence="2" id="KW-1133">Transmembrane helix</keyword>
<dbReference type="Pfam" id="PF00535">
    <property type="entry name" value="Glycos_transf_2"/>
    <property type="match status" value="2"/>
</dbReference>
<evidence type="ECO:0000256" key="1">
    <source>
        <dbReference type="SAM" id="MobiDB-lite"/>
    </source>
</evidence>
<feature type="domain" description="Glycosyltransferase 2-like" evidence="3">
    <location>
        <begin position="101"/>
        <end position="224"/>
    </location>
</feature>
<dbReference type="GO" id="GO:0016740">
    <property type="term" value="F:transferase activity"/>
    <property type="evidence" value="ECO:0007669"/>
    <property type="project" value="UniProtKB-KW"/>
</dbReference>
<keyword evidence="2" id="KW-0472">Membrane</keyword>
<evidence type="ECO:0000313" key="4">
    <source>
        <dbReference type="EMBL" id="ELY95292.1"/>
    </source>
</evidence>
<dbReference type="RefSeq" id="WP_006168831.1">
    <property type="nucleotide sequence ID" value="NZ_AOIN01000091.1"/>
</dbReference>
<keyword evidence="4" id="KW-0808">Transferase</keyword>
<evidence type="ECO:0000259" key="3">
    <source>
        <dbReference type="Pfam" id="PF00535"/>
    </source>
</evidence>
<keyword evidence="2" id="KW-0812">Transmembrane</keyword>
<comment type="caution">
    <text evidence="4">The sequence shown here is derived from an EMBL/GenBank/DDBJ whole genome shotgun (WGS) entry which is preliminary data.</text>
</comment>
<feature type="compositionally biased region" description="Low complexity" evidence="1">
    <location>
        <begin position="74"/>
        <end position="91"/>
    </location>
</feature>
<evidence type="ECO:0000256" key="2">
    <source>
        <dbReference type="SAM" id="Phobius"/>
    </source>
</evidence>
<dbReference type="InterPro" id="IPR029044">
    <property type="entry name" value="Nucleotide-diphossugar_trans"/>
</dbReference>
<proteinExistence type="predicted"/>
<dbReference type="Proteomes" id="UP000011693">
    <property type="component" value="Unassembled WGS sequence"/>
</dbReference>
<gene>
    <name evidence="4" type="ORF">C482_16643</name>
</gene>
<organism evidence="4 5">
    <name type="scientific">Natrialba chahannaoensis JCM 10990</name>
    <dbReference type="NCBI Taxonomy" id="1227492"/>
    <lineage>
        <taxon>Archaea</taxon>
        <taxon>Methanobacteriati</taxon>
        <taxon>Methanobacteriota</taxon>
        <taxon>Stenosarchaea group</taxon>
        <taxon>Halobacteria</taxon>
        <taxon>Halobacteriales</taxon>
        <taxon>Natrialbaceae</taxon>
        <taxon>Natrialba</taxon>
    </lineage>
</organism>
<dbReference type="CDD" id="cd04179">
    <property type="entry name" value="DPM_DPG-synthase_like"/>
    <property type="match status" value="1"/>
</dbReference>
<dbReference type="EMBL" id="AOIN01000091">
    <property type="protein sequence ID" value="ELY95292.1"/>
    <property type="molecule type" value="Genomic_DNA"/>
</dbReference>
<feature type="compositionally biased region" description="Low complexity" evidence="1">
    <location>
        <begin position="387"/>
        <end position="407"/>
    </location>
</feature>
<feature type="transmembrane region" description="Helical" evidence="2">
    <location>
        <begin position="271"/>
        <end position="287"/>
    </location>
</feature>
<dbReference type="InterPro" id="IPR001173">
    <property type="entry name" value="Glyco_trans_2-like"/>
</dbReference>
<dbReference type="PANTHER" id="PTHR48090">
    <property type="entry name" value="UNDECAPRENYL-PHOSPHATE 4-DEOXY-4-FORMAMIDO-L-ARABINOSE TRANSFERASE-RELATED"/>
    <property type="match status" value="1"/>
</dbReference>
<protein>
    <submittedName>
        <fullName evidence="4">Family 2 glycosyl transferase</fullName>
    </submittedName>
</protein>
<reference evidence="4 5" key="1">
    <citation type="journal article" date="2014" name="PLoS Genet.">
        <title>Phylogenetically driven sequencing of extremely halophilic archaea reveals strategies for static and dynamic osmo-response.</title>
        <authorList>
            <person name="Becker E.A."/>
            <person name="Seitzer P.M."/>
            <person name="Tritt A."/>
            <person name="Larsen D."/>
            <person name="Krusor M."/>
            <person name="Yao A.I."/>
            <person name="Wu D."/>
            <person name="Madern D."/>
            <person name="Eisen J.A."/>
            <person name="Darling A.E."/>
            <person name="Facciotti M.T."/>
        </authorList>
    </citation>
    <scope>NUCLEOTIDE SEQUENCE [LARGE SCALE GENOMIC DNA]</scope>
    <source>
        <strain evidence="4 5">JCM 10990</strain>
    </source>
</reference>
<feature type="transmembrane region" description="Helical" evidence="2">
    <location>
        <begin position="334"/>
        <end position="353"/>
    </location>
</feature>
<dbReference type="Gene3D" id="3.90.550.10">
    <property type="entry name" value="Spore Coat Polysaccharide Biosynthesis Protein SpsA, Chain A"/>
    <property type="match status" value="1"/>
</dbReference>
<evidence type="ECO:0000313" key="5">
    <source>
        <dbReference type="Proteomes" id="UP000011693"/>
    </source>
</evidence>
<accession>M0ABP9</accession>
<sequence length="455" mass="48632">MYNGHSIGVVVTSYNEEPFVGEVIETVPSYVDRIYAVDDASPDGSWAEIQRVAERLNAHAERDTETESDGESGSGSKSGPEPDTESGSQSESESEPTHAVADGGDNRRVVPIRHEENCGYGGAVKTGYERAAADGIDVVAVMNGDGQMDPTILDRIIDPVVAGEADYAKGNRLLYRDDREGMSTFRFVGNAILSGLSKFSSGYWTISDPQNGYTAISRETIEELDLDAITDQYGFLNHILTHLNVNDCRVADVSMSAIYGDEESSIRYVPFIRYVSLLLLGSFYWRLKRQYVIERFHPAALFYGTGTAGIAIGSSGLAGSIAQAARGRGGFTGALASILTVLVGLVSIGIAIAMDAEENEALQCTWYEDSAGREQTRSEAAAQPAQSETTESGSGSGSESVAVAGGDDVADETETTETDTDAVDTPERDIDSSSESEPEADLEQPAEPSPARSFE</sequence>
<feature type="compositionally biased region" description="Acidic residues" evidence="1">
    <location>
        <begin position="408"/>
        <end position="424"/>
    </location>
</feature>
<dbReference type="InterPro" id="IPR050256">
    <property type="entry name" value="Glycosyltransferase_2"/>
</dbReference>
<feature type="domain" description="Glycosyltransferase 2-like" evidence="3">
    <location>
        <begin position="9"/>
        <end position="54"/>
    </location>
</feature>
<feature type="transmembrane region" description="Helical" evidence="2">
    <location>
        <begin position="299"/>
        <end position="322"/>
    </location>
</feature>
<name>M0ABP9_9EURY</name>
<dbReference type="PANTHER" id="PTHR48090:SF7">
    <property type="entry name" value="RFBJ PROTEIN"/>
    <property type="match status" value="1"/>
</dbReference>